<dbReference type="Proteomes" id="UP001607069">
    <property type="component" value="Unassembled WGS sequence"/>
</dbReference>
<comment type="caution">
    <text evidence="1">The sequence shown here is derived from an EMBL/GenBank/DDBJ whole genome shotgun (WGS) entry which is preliminary data.</text>
</comment>
<gene>
    <name evidence="1" type="ORF">ACG5V6_20905</name>
</gene>
<name>A0ABW7HXS0_9ACTN</name>
<dbReference type="RefSeq" id="WP_237878454.1">
    <property type="nucleotide sequence ID" value="NZ_BAABEN010000011.1"/>
</dbReference>
<keyword evidence="2" id="KW-1185">Reference proteome</keyword>
<evidence type="ECO:0000313" key="1">
    <source>
        <dbReference type="EMBL" id="MFH0250663.1"/>
    </source>
</evidence>
<evidence type="ECO:0008006" key="3">
    <source>
        <dbReference type="Google" id="ProtNLM"/>
    </source>
</evidence>
<dbReference type="EMBL" id="JBIHMK010000092">
    <property type="protein sequence ID" value="MFH0250663.1"/>
    <property type="molecule type" value="Genomic_DNA"/>
</dbReference>
<protein>
    <recommendedName>
        <fullName evidence="3">Ankyrin</fullName>
    </recommendedName>
</protein>
<accession>A0ABW7HXS0</accession>
<organism evidence="1 2">
    <name type="scientific">Streptomyces chitinivorans</name>
    <dbReference type="NCBI Taxonomy" id="1257027"/>
    <lineage>
        <taxon>Bacteria</taxon>
        <taxon>Bacillati</taxon>
        <taxon>Actinomycetota</taxon>
        <taxon>Actinomycetes</taxon>
        <taxon>Kitasatosporales</taxon>
        <taxon>Streptomycetaceae</taxon>
        <taxon>Streptomyces</taxon>
    </lineage>
</organism>
<sequence length="191" mass="20904">MYETHVTVRCRTQRESAALDAWAATRGLKVTHIVLARGRMPFQPMLTLPDRTSHPSVVAGLRDAGFEPVRVKVETVPWSQEPAGPGGGYFEHHLKLALPADYDRAALETLVIPHGAHVSWNARRVLPGPGGRQERFVTQRHHGPADAAGRACDELVRALAAAGYEVLSEEREFVLSDSDLSVDEGWLEGAV</sequence>
<proteinExistence type="predicted"/>
<reference evidence="1 2" key="1">
    <citation type="submission" date="2024-10" db="EMBL/GenBank/DDBJ databases">
        <authorList>
            <person name="Cho J.-C."/>
        </authorList>
    </citation>
    <scope>NUCLEOTIDE SEQUENCE [LARGE SCALE GENOMIC DNA]</scope>
    <source>
        <strain evidence="1 2">KCTC29696</strain>
    </source>
</reference>
<evidence type="ECO:0000313" key="2">
    <source>
        <dbReference type="Proteomes" id="UP001607069"/>
    </source>
</evidence>